<evidence type="ECO:0000259" key="9">
    <source>
        <dbReference type="Pfam" id="PF00149"/>
    </source>
</evidence>
<dbReference type="InterPro" id="IPR050535">
    <property type="entry name" value="DNA_Repair-Maintenance_Comp"/>
</dbReference>
<evidence type="ECO:0000313" key="11">
    <source>
        <dbReference type="EMBL" id="GLB46219.1"/>
    </source>
</evidence>
<feature type="domain" description="Calcineurin-like phosphoesterase" evidence="9">
    <location>
        <begin position="1"/>
        <end position="213"/>
    </location>
</feature>
<dbReference type="GO" id="GO:0004519">
    <property type="term" value="F:endonuclease activity"/>
    <property type="evidence" value="ECO:0007669"/>
    <property type="project" value="UniProtKB-KW"/>
</dbReference>
<feature type="region of interest" description="Disordered" evidence="8">
    <location>
        <begin position="359"/>
        <end position="379"/>
    </location>
</feature>
<accession>A0A9W6AZ10</accession>
<evidence type="ECO:0000256" key="5">
    <source>
        <dbReference type="ARBA" id="ARBA00022801"/>
    </source>
</evidence>
<dbReference type="PANTHER" id="PTHR30337:SF0">
    <property type="entry name" value="NUCLEASE SBCCD SUBUNIT D"/>
    <property type="match status" value="1"/>
</dbReference>
<organism evidence="11 12">
    <name type="scientific">Philodulcilactobacillus myokoensis</name>
    <dbReference type="NCBI Taxonomy" id="2929573"/>
    <lineage>
        <taxon>Bacteria</taxon>
        <taxon>Bacillati</taxon>
        <taxon>Bacillota</taxon>
        <taxon>Bacilli</taxon>
        <taxon>Lactobacillales</taxon>
        <taxon>Lactobacillaceae</taxon>
        <taxon>Philodulcilactobacillus</taxon>
    </lineage>
</organism>
<dbReference type="GO" id="GO:0006310">
    <property type="term" value="P:DNA recombination"/>
    <property type="evidence" value="ECO:0007669"/>
    <property type="project" value="UniProtKB-KW"/>
</dbReference>
<dbReference type="EMBL" id="BRPL01000002">
    <property type="protein sequence ID" value="GLB46219.1"/>
    <property type="molecule type" value="Genomic_DNA"/>
</dbReference>
<dbReference type="InterPro" id="IPR026843">
    <property type="entry name" value="SbcD_C"/>
</dbReference>
<dbReference type="AlphaFoldDB" id="A0A9W6AZ10"/>
<evidence type="ECO:0000256" key="7">
    <source>
        <dbReference type="RuleBase" id="RU363069"/>
    </source>
</evidence>
<keyword evidence="7" id="KW-0233">DNA recombination</keyword>
<proteinExistence type="inferred from homology"/>
<dbReference type="NCBIfam" id="TIGR00619">
    <property type="entry name" value="sbcd"/>
    <property type="match status" value="1"/>
</dbReference>
<keyword evidence="5 7" id="KW-0378">Hydrolase</keyword>
<evidence type="ECO:0000256" key="2">
    <source>
        <dbReference type="ARBA" id="ARBA00011322"/>
    </source>
</evidence>
<keyword evidence="7" id="KW-0255">Endonuclease</keyword>
<dbReference type="GO" id="GO:0006260">
    <property type="term" value="P:DNA replication"/>
    <property type="evidence" value="ECO:0007669"/>
    <property type="project" value="UniProtKB-KW"/>
</dbReference>
<evidence type="ECO:0000259" key="10">
    <source>
        <dbReference type="Pfam" id="PF12320"/>
    </source>
</evidence>
<dbReference type="GO" id="GO:0008408">
    <property type="term" value="F:3'-5' exonuclease activity"/>
    <property type="evidence" value="ECO:0007669"/>
    <property type="project" value="InterPro"/>
</dbReference>
<comment type="similarity">
    <text evidence="1 7">Belongs to the SbcD family.</text>
</comment>
<keyword evidence="4 7" id="KW-0540">Nuclease</keyword>
<dbReference type="InterPro" id="IPR004843">
    <property type="entry name" value="Calcineurin-like_PHP"/>
</dbReference>
<dbReference type="PANTHER" id="PTHR30337">
    <property type="entry name" value="COMPONENT OF ATP-DEPENDENT DSDNA EXONUCLEASE"/>
    <property type="match status" value="1"/>
</dbReference>
<reference evidence="11" key="2">
    <citation type="journal article" date="2023" name="PLoS ONE">
        <title>Philodulcilactobacillus myokoensis gen. nov., sp. nov., a fructophilic, acidophilic, and agar-phobic lactic acid bacterium isolated from fermented vegetable extracts.</title>
        <authorList>
            <person name="Kouya T."/>
            <person name="Ishiyama Y."/>
            <person name="Ohashi S."/>
            <person name="Kumakubo R."/>
            <person name="Yamazaki T."/>
            <person name="Otaki T."/>
        </authorList>
    </citation>
    <scope>NUCLEOTIDE SEQUENCE</scope>
    <source>
        <strain evidence="11">WR16-4</strain>
    </source>
</reference>
<comment type="caution">
    <text evidence="11">The sequence shown here is derived from an EMBL/GenBank/DDBJ whole genome shotgun (WGS) entry which is preliminary data.</text>
</comment>
<dbReference type="InterPro" id="IPR004593">
    <property type="entry name" value="SbcD"/>
</dbReference>
<keyword evidence="6 7" id="KW-0269">Exonuclease</keyword>
<evidence type="ECO:0000256" key="1">
    <source>
        <dbReference type="ARBA" id="ARBA00010555"/>
    </source>
</evidence>
<dbReference type="InterPro" id="IPR029052">
    <property type="entry name" value="Metallo-depent_PP-like"/>
</dbReference>
<dbReference type="SUPFAM" id="SSF56300">
    <property type="entry name" value="Metallo-dependent phosphatases"/>
    <property type="match status" value="1"/>
</dbReference>
<comment type="function">
    <text evidence="7">SbcCD cleaves DNA hairpin structures. These structures can inhibit DNA replication and are intermediates in certain DNA recombination reactions. The complex acts as a 3'-&gt;5' double strand exonuclease that can open hairpins. It also has a 5' single-strand endonuclease activity.</text>
</comment>
<dbReference type="Pfam" id="PF00149">
    <property type="entry name" value="Metallophos"/>
    <property type="match status" value="1"/>
</dbReference>
<evidence type="ECO:0000256" key="8">
    <source>
        <dbReference type="SAM" id="MobiDB-lite"/>
    </source>
</evidence>
<evidence type="ECO:0000256" key="6">
    <source>
        <dbReference type="ARBA" id="ARBA00022839"/>
    </source>
</evidence>
<dbReference type="Pfam" id="PF12320">
    <property type="entry name" value="SbcD_C"/>
    <property type="match status" value="1"/>
</dbReference>
<dbReference type="Proteomes" id="UP001144204">
    <property type="component" value="Unassembled WGS sequence"/>
</dbReference>
<dbReference type="Gene3D" id="3.60.21.10">
    <property type="match status" value="1"/>
</dbReference>
<gene>
    <name evidence="7 11" type="primary">sbcD</name>
    <name evidence="11" type="ORF">WR164_01980</name>
</gene>
<name>A0A9W6AZ10_9LACO</name>
<keyword evidence="7" id="KW-0235">DNA replication</keyword>
<reference evidence="11" key="1">
    <citation type="submission" date="2022-07" db="EMBL/GenBank/DDBJ databases">
        <authorList>
            <person name="Kouya T."/>
            <person name="Ishiyama Y."/>
        </authorList>
    </citation>
    <scope>NUCLEOTIDE SEQUENCE</scope>
    <source>
        <strain evidence="11">WR16-4</strain>
    </source>
</reference>
<comment type="subunit">
    <text evidence="2 7">Heterodimer of SbcC and SbcD.</text>
</comment>
<dbReference type="InterPro" id="IPR041796">
    <property type="entry name" value="Mre11_N"/>
</dbReference>
<evidence type="ECO:0000256" key="4">
    <source>
        <dbReference type="ARBA" id="ARBA00022722"/>
    </source>
</evidence>
<evidence type="ECO:0000313" key="12">
    <source>
        <dbReference type="Proteomes" id="UP001144204"/>
    </source>
</evidence>
<evidence type="ECO:0000256" key="3">
    <source>
        <dbReference type="ARBA" id="ARBA00013365"/>
    </source>
</evidence>
<dbReference type="CDD" id="cd00840">
    <property type="entry name" value="MPP_Mre11_N"/>
    <property type="match status" value="1"/>
</dbReference>
<protein>
    <recommendedName>
        <fullName evidence="3 7">Nuclease SbcCD subunit D</fullName>
    </recommendedName>
</protein>
<feature type="domain" description="Nuclease SbcCD subunit D C-terminal" evidence="10">
    <location>
        <begin position="261"/>
        <end position="352"/>
    </location>
</feature>
<keyword evidence="12" id="KW-1185">Reference proteome</keyword>
<sequence length="379" mass="43347">MRFLHTADWHIGRRLHGFDLSEEQKDAFQQIETAAKKYQVDGIIIAGDIYDRKLPAEKSVQMLNHMLRQLNLKDHFPIYAISGNHDSATRLSTGAPWYRDTNFYMHTSVAQSFQPVELPDVQLFLLPYFEPFEVQQYFQDSSLKNVSLAFDAIVSKMKTLFDPHKKHILVSHFFASGSSQTDSETQLKVGGLAAVPVDLLSAFDYVALGHLHGKDAIHDPKIQYSGSPIKFSMSEAHQKKGFFIVDTDHIQDRTFVPLKPKRDVQQISASFEKLTDPKFYQQLNCDNYFGFLLKNQKPIPNVMQRLRKIYPHIASLSRAAGYEINVDYDGENGAKLKKANPMEVLNQFYQKVANEPLSDQQKQWAEDALQNAHDGRKKP</sequence>
<dbReference type="RefSeq" id="WP_286135677.1">
    <property type="nucleotide sequence ID" value="NZ_BRPL01000002.1"/>
</dbReference>